<dbReference type="InterPro" id="IPR046347">
    <property type="entry name" value="bZIP_sf"/>
</dbReference>
<protein>
    <submittedName>
        <fullName evidence="8">Protein giant-like protein</fullName>
    </submittedName>
</protein>
<proteinExistence type="predicted"/>
<evidence type="ECO:0000256" key="3">
    <source>
        <dbReference type="ARBA" id="ARBA00023125"/>
    </source>
</evidence>
<feature type="compositionally biased region" description="Basic and acidic residues" evidence="6">
    <location>
        <begin position="359"/>
        <end position="394"/>
    </location>
</feature>
<evidence type="ECO:0000313" key="9">
    <source>
        <dbReference type="Proteomes" id="UP000285301"/>
    </source>
</evidence>
<dbReference type="PROSITE" id="PS50217">
    <property type="entry name" value="BZIP"/>
    <property type="match status" value="1"/>
</dbReference>
<dbReference type="Gene3D" id="1.20.5.170">
    <property type="match status" value="1"/>
</dbReference>
<feature type="domain" description="BZIP" evidence="7">
    <location>
        <begin position="366"/>
        <end position="428"/>
    </location>
</feature>
<feature type="compositionally biased region" description="Polar residues" evidence="6">
    <location>
        <begin position="309"/>
        <end position="330"/>
    </location>
</feature>
<gene>
    <name evidence="8" type="ORF">B4U79_06013</name>
</gene>
<feature type="compositionally biased region" description="Polar residues" evidence="6">
    <location>
        <begin position="273"/>
        <end position="295"/>
    </location>
</feature>
<keyword evidence="5" id="KW-0539">Nucleus</keyword>
<evidence type="ECO:0000256" key="1">
    <source>
        <dbReference type="ARBA" id="ARBA00004123"/>
    </source>
</evidence>
<evidence type="ECO:0000256" key="4">
    <source>
        <dbReference type="ARBA" id="ARBA00023163"/>
    </source>
</evidence>
<dbReference type="PROSITE" id="PS00036">
    <property type="entry name" value="BZIP_BASIC"/>
    <property type="match status" value="1"/>
</dbReference>
<dbReference type="GO" id="GO:0005634">
    <property type="term" value="C:nucleus"/>
    <property type="evidence" value="ECO:0007669"/>
    <property type="project" value="UniProtKB-SubCell"/>
</dbReference>
<organism evidence="8 9">
    <name type="scientific">Dinothrombium tinctorium</name>
    <dbReference type="NCBI Taxonomy" id="1965070"/>
    <lineage>
        <taxon>Eukaryota</taxon>
        <taxon>Metazoa</taxon>
        <taxon>Ecdysozoa</taxon>
        <taxon>Arthropoda</taxon>
        <taxon>Chelicerata</taxon>
        <taxon>Arachnida</taxon>
        <taxon>Acari</taxon>
        <taxon>Acariformes</taxon>
        <taxon>Trombidiformes</taxon>
        <taxon>Prostigmata</taxon>
        <taxon>Anystina</taxon>
        <taxon>Parasitengona</taxon>
        <taxon>Trombidioidea</taxon>
        <taxon>Trombidiidae</taxon>
        <taxon>Dinothrombium</taxon>
    </lineage>
</organism>
<dbReference type="STRING" id="1965070.A0A443QBY6"/>
<keyword evidence="9" id="KW-1185">Reference proteome</keyword>
<dbReference type="InterPro" id="IPR040223">
    <property type="entry name" value="PAR_bZIP"/>
</dbReference>
<dbReference type="EMBL" id="NCKU01011185">
    <property type="protein sequence ID" value="RWS00527.1"/>
    <property type="molecule type" value="Genomic_DNA"/>
</dbReference>
<evidence type="ECO:0000313" key="8">
    <source>
        <dbReference type="EMBL" id="RWS00527.1"/>
    </source>
</evidence>
<keyword evidence="4" id="KW-0804">Transcription</keyword>
<dbReference type="OrthoDB" id="6516748at2759"/>
<dbReference type="InterPro" id="IPR004827">
    <property type="entry name" value="bZIP"/>
</dbReference>
<evidence type="ECO:0000256" key="6">
    <source>
        <dbReference type="SAM" id="MobiDB-lite"/>
    </source>
</evidence>
<dbReference type="CDD" id="cd14695">
    <property type="entry name" value="bZIP_HLF"/>
    <property type="match status" value="1"/>
</dbReference>
<sequence length="428" mass="48679">MSIDRRLSFYREISAEPYENSPSSSKEIYRVVVNQPLDLSFKKRLIKKKASDATNVQEPTNYNPVANCTTHLSSKTRRKFELIENKLALIDEKINAIWSPLPEVNNSFGIGDLRNTTMTPTSTVIQFASKNEANVSNDMTNCRHNILRMSSIGMEQNHEALNPSPLNQANGVYHFTTPGVSMFTTSAFLSSDPHKHLKYIPQSPFKISAYSRESILPINNSNANLNSSQLRQLVDEIVTRSLNDVASDEEYRQFRERMLVARKQDAERRRKPNSSASQSPDNCQETSKSPNAPDSSDTECNDLTDSELEQSNFNSNDNPSRMSHEATSPNAKLKRRIKRNDSNTTQSAQGTSTRKKAKHFTDSKKDNAYRERRKKNNEAAKRSRDRKRAKENEVEVRAAWLAQKNVALKVQISKQTEEIENLRSAVYQ</sequence>
<reference evidence="8 9" key="1">
    <citation type="journal article" date="2018" name="Gigascience">
        <title>Genomes of trombidid mites reveal novel predicted allergens and laterally-transferred genes associated with secondary metabolism.</title>
        <authorList>
            <person name="Dong X."/>
            <person name="Chaisiri K."/>
            <person name="Xia D."/>
            <person name="Armstrong S.D."/>
            <person name="Fang Y."/>
            <person name="Donnelly M.J."/>
            <person name="Kadowaki T."/>
            <person name="McGarry J.W."/>
            <person name="Darby A.C."/>
            <person name="Makepeace B.L."/>
        </authorList>
    </citation>
    <scope>NUCLEOTIDE SEQUENCE [LARGE SCALE GENOMIC DNA]</scope>
    <source>
        <strain evidence="8">UoL-WK</strain>
    </source>
</reference>
<evidence type="ECO:0000256" key="2">
    <source>
        <dbReference type="ARBA" id="ARBA00023015"/>
    </source>
</evidence>
<dbReference type="SMART" id="SM00338">
    <property type="entry name" value="BRLZ"/>
    <property type="match status" value="1"/>
</dbReference>
<dbReference type="PANTHER" id="PTHR11988">
    <property type="entry name" value="THYROTROPH EMBRYONIC FACTOR RELATED"/>
    <property type="match status" value="1"/>
</dbReference>
<comment type="caution">
    <text evidence="8">The sequence shown here is derived from an EMBL/GenBank/DDBJ whole genome shotgun (WGS) entry which is preliminary data.</text>
</comment>
<name>A0A443QBY6_9ACAR</name>
<dbReference type="AlphaFoldDB" id="A0A443QBY6"/>
<comment type="subcellular location">
    <subcellularLocation>
        <location evidence="1">Nucleus</location>
    </subcellularLocation>
</comment>
<keyword evidence="2" id="KW-0805">Transcription regulation</keyword>
<evidence type="ECO:0000256" key="5">
    <source>
        <dbReference type="ARBA" id="ARBA00023242"/>
    </source>
</evidence>
<feature type="region of interest" description="Disordered" evidence="6">
    <location>
        <begin position="262"/>
        <end position="394"/>
    </location>
</feature>
<dbReference type="Pfam" id="PF07716">
    <property type="entry name" value="bZIP_2"/>
    <property type="match status" value="1"/>
</dbReference>
<evidence type="ECO:0000259" key="7">
    <source>
        <dbReference type="PROSITE" id="PS50217"/>
    </source>
</evidence>
<feature type="compositionally biased region" description="Acidic residues" evidence="6">
    <location>
        <begin position="296"/>
        <end position="308"/>
    </location>
</feature>
<dbReference type="GO" id="GO:0000978">
    <property type="term" value="F:RNA polymerase II cis-regulatory region sequence-specific DNA binding"/>
    <property type="evidence" value="ECO:0007669"/>
    <property type="project" value="TreeGrafter"/>
</dbReference>
<dbReference type="Proteomes" id="UP000285301">
    <property type="component" value="Unassembled WGS sequence"/>
</dbReference>
<dbReference type="SUPFAM" id="SSF57959">
    <property type="entry name" value="Leucine zipper domain"/>
    <property type="match status" value="1"/>
</dbReference>
<keyword evidence="3" id="KW-0238">DNA-binding</keyword>
<dbReference type="GO" id="GO:0000981">
    <property type="term" value="F:DNA-binding transcription factor activity, RNA polymerase II-specific"/>
    <property type="evidence" value="ECO:0007669"/>
    <property type="project" value="TreeGrafter"/>
</dbReference>
<accession>A0A443QBY6</accession>
<feature type="compositionally biased region" description="Polar residues" evidence="6">
    <location>
        <begin position="342"/>
        <end position="352"/>
    </location>
</feature>
<dbReference type="PANTHER" id="PTHR11988:SF56">
    <property type="entry name" value="TRANSCRIPTION FACTOR CES-2"/>
    <property type="match status" value="1"/>
</dbReference>